<feature type="domain" description="C2H2-type" evidence="12">
    <location>
        <begin position="101"/>
        <end position="125"/>
    </location>
</feature>
<keyword evidence="7" id="KW-0805">Transcription regulation</keyword>
<dbReference type="InterPro" id="IPR036236">
    <property type="entry name" value="Znf_C2H2_sf"/>
</dbReference>
<evidence type="ECO:0000256" key="8">
    <source>
        <dbReference type="ARBA" id="ARBA00023125"/>
    </source>
</evidence>
<dbReference type="GO" id="GO:0003677">
    <property type="term" value="F:DNA binding"/>
    <property type="evidence" value="ECO:0007669"/>
    <property type="project" value="UniProtKB-KW"/>
</dbReference>
<dbReference type="AlphaFoldDB" id="A0AAV2Q7E5"/>
<keyword evidence="4" id="KW-0677">Repeat</keyword>
<keyword evidence="10" id="KW-0539">Nucleus</keyword>
<dbReference type="PANTHER" id="PTHR16515">
    <property type="entry name" value="PR DOMAIN ZINC FINGER PROTEIN"/>
    <property type="match status" value="1"/>
</dbReference>
<reference evidence="13 14" key="1">
    <citation type="submission" date="2024-05" db="EMBL/GenBank/DDBJ databases">
        <authorList>
            <person name="Wallberg A."/>
        </authorList>
    </citation>
    <scope>NUCLEOTIDE SEQUENCE [LARGE SCALE GENOMIC DNA]</scope>
</reference>
<accession>A0AAV2Q7E5</accession>
<evidence type="ECO:0000256" key="1">
    <source>
        <dbReference type="ARBA" id="ARBA00004123"/>
    </source>
</evidence>
<feature type="domain" description="C2H2-type" evidence="12">
    <location>
        <begin position="73"/>
        <end position="100"/>
    </location>
</feature>
<proteinExistence type="inferred from homology"/>
<keyword evidence="9" id="KW-0804">Transcription</keyword>
<dbReference type="Proteomes" id="UP001497623">
    <property type="component" value="Unassembled WGS sequence"/>
</dbReference>
<dbReference type="InterPro" id="IPR013087">
    <property type="entry name" value="Znf_C2H2_type"/>
</dbReference>
<evidence type="ECO:0000259" key="12">
    <source>
        <dbReference type="PROSITE" id="PS50157"/>
    </source>
</evidence>
<dbReference type="GO" id="GO:0008270">
    <property type="term" value="F:zinc ion binding"/>
    <property type="evidence" value="ECO:0007669"/>
    <property type="project" value="UniProtKB-KW"/>
</dbReference>
<dbReference type="EMBL" id="CAXKWB010003862">
    <property type="protein sequence ID" value="CAL4070757.1"/>
    <property type="molecule type" value="Genomic_DNA"/>
</dbReference>
<evidence type="ECO:0000313" key="13">
    <source>
        <dbReference type="EMBL" id="CAL4070757.1"/>
    </source>
</evidence>
<keyword evidence="6" id="KW-0862">Zinc</keyword>
<evidence type="ECO:0000256" key="11">
    <source>
        <dbReference type="PROSITE-ProRule" id="PRU00042"/>
    </source>
</evidence>
<evidence type="ECO:0000256" key="9">
    <source>
        <dbReference type="ARBA" id="ARBA00023163"/>
    </source>
</evidence>
<sequence>MQKQIFDDHNYSVYTGKDVCLKCSQCHMVFLNNEQLELHLTTHNGDNPYKCNQYEDTFSNINLTYNVMIHNRYQCNQCDMKFYENSDLKRHMAIHTQEVQYKCNHCSETFLILSDFLCHVRMYRN</sequence>
<organism evidence="13 14">
    <name type="scientific">Meganyctiphanes norvegica</name>
    <name type="common">Northern krill</name>
    <name type="synonym">Thysanopoda norvegica</name>
    <dbReference type="NCBI Taxonomy" id="48144"/>
    <lineage>
        <taxon>Eukaryota</taxon>
        <taxon>Metazoa</taxon>
        <taxon>Ecdysozoa</taxon>
        <taxon>Arthropoda</taxon>
        <taxon>Crustacea</taxon>
        <taxon>Multicrustacea</taxon>
        <taxon>Malacostraca</taxon>
        <taxon>Eumalacostraca</taxon>
        <taxon>Eucarida</taxon>
        <taxon>Euphausiacea</taxon>
        <taxon>Euphausiidae</taxon>
        <taxon>Meganyctiphanes</taxon>
    </lineage>
</organism>
<comment type="subcellular location">
    <subcellularLocation>
        <location evidence="1">Nucleus</location>
    </subcellularLocation>
</comment>
<evidence type="ECO:0000256" key="10">
    <source>
        <dbReference type="ARBA" id="ARBA00023242"/>
    </source>
</evidence>
<name>A0AAV2Q7E5_MEGNR</name>
<keyword evidence="14" id="KW-1185">Reference proteome</keyword>
<keyword evidence="8" id="KW-0238">DNA-binding</keyword>
<evidence type="ECO:0000256" key="2">
    <source>
        <dbReference type="ARBA" id="ARBA00006991"/>
    </source>
</evidence>
<evidence type="ECO:0000256" key="4">
    <source>
        <dbReference type="ARBA" id="ARBA00022737"/>
    </source>
</evidence>
<dbReference type="Gene3D" id="3.30.160.60">
    <property type="entry name" value="Classic Zinc Finger"/>
    <property type="match status" value="2"/>
</dbReference>
<comment type="similarity">
    <text evidence="2">Belongs to the krueppel C2H2-type zinc-finger protein family.</text>
</comment>
<evidence type="ECO:0000256" key="6">
    <source>
        <dbReference type="ARBA" id="ARBA00022833"/>
    </source>
</evidence>
<dbReference type="SMART" id="SM00355">
    <property type="entry name" value="ZnF_C2H2"/>
    <property type="match status" value="3"/>
</dbReference>
<feature type="domain" description="C2H2-type" evidence="12">
    <location>
        <begin position="21"/>
        <end position="48"/>
    </location>
</feature>
<evidence type="ECO:0000256" key="3">
    <source>
        <dbReference type="ARBA" id="ARBA00022723"/>
    </source>
</evidence>
<dbReference type="InterPro" id="IPR050331">
    <property type="entry name" value="Zinc_finger"/>
</dbReference>
<keyword evidence="3" id="KW-0479">Metal-binding</keyword>
<evidence type="ECO:0000256" key="5">
    <source>
        <dbReference type="ARBA" id="ARBA00022771"/>
    </source>
</evidence>
<keyword evidence="5 11" id="KW-0863">Zinc-finger</keyword>
<dbReference type="FunFam" id="3.30.160.60:FF:001156">
    <property type="entry name" value="Zinc finger protein 407"/>
    <property type="match status" value="1"/>
</dbReference>
<dbReference type="GO" id="GO:0010468">
    <property type="term" value="P:regulation of gene expression"/>
    <property type="evidence" value="ECO:0007669"/>
    <property type="project" value="TreeGrafter"/>
</dbReference>
<gene>
    <name evidence="13" type="ORF">MNOR_LOCUS8343</name>
</gene>
<dbReference type="PROSITE" id="PS50157">
    <property type="entry name" value="ZINC_FINGER_C2H2_2"/>
    <property type="match status" value="3"/>
</dbReference>
<feature type="non-terminal residue" evidence="13">
    <location>
        <position position="125"/>
    </location>
</feature>
<dbReference type="Pfam" id="PF00096">
    <property type="entry name" value="zf-C2H2"/>
    <property type="match status" value="1"/>
</dbReference>
<dbReference type="SUPFAM" id="SSF57667">
    <property type="entry name" value="beta-beta-alpha zinc fingers"/>
    <property type="match status" value="2"/>
</dbReference>
<dbReference type="PROSITE" id="PS00028">
    <property type="entry name" value="ZINC_FINGER_C2H2_1"/>
    <property type="match status" value="2"/>
</dbReference>
<evidence type="ECO:0000313" key="14">
    <source>
        <dbReference type="Proteomes" id="UP001497623"/>
    </source>
</evidence>
<dbReference type="GO" id="GO:0005634">
    <property type="term" value="C:nucleus"/>
    <property type="evidence" value="ECO:0007669"/>
    <property type="project" value="UniProtKB-SubCell"/>
</dbReference>
<protein>
    <recommendedName>
        <fullName evidence="12">C2H2-type domain-containing protein</fullName>
    </recommendedName>
</protein>
<dbReference type="PANTHER" id="PTHR16515:SF58">
    <property type="entry name" value="ZINC FINGER PROTEIN 22"/>
    <property type="match status" value="1"/>
</dbReference>
<comment type="caution">
    <text evidence="13">The sequence shown here is derived from an EMBL/GenBank/DDBJ whole genome shotgun (WGS) entry which is preliminary data.</text>
</comment>
<evidence type="ECO:0000256" key="7">
    <source>
        <dbReference type="ARBA" id="ARBA00023015"/>
    </source>
</evidence>